<dbReference type="SUPFAM" id="SSF51735">
    <property type="entry name" value="NAD(P)-binding Rossmann-fold domains"/>
    <property type="match status" value="1"/>
</dbReference>
<dbReference type="AlphaFoldDB" id="A0A1L9SGA8"/>
<keyword evidence="2" id="KW-0520">NAD</keyword>
<feature type="domain" description="D-isomer specific 2-hydroxyacid dehydrogenase NAD-binding" evidence="3">
    <location>
        <begin position="231"/>
        <end position="334"/>
    </location>
</feature>
<organism evidence="4 5">
    <name type="scientific">Penicilliopsis zonata CBS 506.65</name>
    <dbReference type="NCBI Taxonomy" id="1073090"/>
    <lineage>
        <taxon>Eukaryota</taxon>
        <taxon>Fungi</taxon>
        <taxon>Dikarya</taxon>
        <taxon>Ascomycota</taxon>
        <taxon>Pezizomycotina</taxon>
        <taxon>Eurotiomycetes</taxon>
        <taxon>Eurotiomycetidae</taxon>
        <taxon>Eurotiales</taxon>
        <taxon>Aspergillaceae</taxon>
        <taxon>Penicilliopsis</taxon>
    </lineage>
</organism>
<dbReference type="EMBL" id="KV878343">
    <property type="protein sequence ID" value="OJJ46153.1"/>
    <property type="molecule type" value="Genomic_DNA"/>
</dbReference>
<dbReference type="GO" id="GO:0051287">
    <property type="term" value="F:NAD binding"/>
    <property type="evidence" value="ECO:0007669"/>
    <property type="project" value="InterPro"/>
</dbReference>
<evidence type="ECO:0000256" key="2">
    <source>
        <dbReference type="ARBA" id="ARBA00023027"/>
    </source>
</evidence>
<feature type="domain" description="D-isomer specific 2-hydroxyacid dehydrogenase NAD-binding" evidence="3">
    <location>
        <begin position="118"/>
        <end position="187"/>
    </location>
</feature>
<dbReference type="VEuPathDB" id="FungiDB:ASPZODRAFT_133152"/>
<dbReference type="InterPro" id="IPR029752">
    <property type="entry name" value="D-isomer_DH_CS1"/>
</dbReference>
<dbReference type="GeneID" id="34609669"/>
<dbReference type="Pfam" id="PF02826">
    <property type="entry name" value="2-Hacid_dh_C"/>
    <property type="match status" value="2"/>
</dbReference>
<protein>
    <recommendedName>
        <fullName evidence="3">D-isomer specific 2-hydroxyacid dehydrogenase NAD-binding domain-containing protein</fullName>
    </recommendedName>
</protein>
<dbReference type="Gene3D" id="3.40.50.720">
    <property type="entry name" value="NAD(P)-binding Rossmann-like Domain"/>
    <property type="match status" value="2"/>
</dbReference>
<evidence type="ECO:0000259" key="3">
    <source>
        <dbReference type="Pfam" id="PF02826"/>
    </source>
</evidence>
<dbReference type="SUPFAM" id="SSF52283">
    <property type="entry name" value="Formate/glycerate dehydrogenase catalytic domain-like"/>
    <property type="match status" value="1"/>
</dbReference>
<evidence type="ECO:0000256" key="1">
    <source>
        <dbReference type="ARBA" id="ARBA00023002"/>
    </source>
</evidence>
<dbReference type="STRING" id="1073090.A0A1L9SGA8"/>
<evidence type="ECO:0000313" key="4">
    <source>
        <dbReference type="EMBL" id="OJJ46153.1"/>
    </source>
</evidence>
<reference evidence="5" key="1">
    <citation type="journal article" date="2017" name="Genome Biol.">
        <title>Comparative genomics reveals high biological diversity and specific adaptations in the industrially and medically important fungal genus Aspergillus.</title>
        <authorList>
            <person name="de Vries R.P."/>
            <person name="Riley R."/>
            <person name="Wiebenga A."/>
            <person name="Aguilar-Osorio G."/>
            <person name="Amillis S."/>
            <person name="Uchima C.A."/>
            <person name="Anderluh G."/>
            <person name="Asadollahi M."/>
            <person name="Askin M."/>
            <person name="Barry K."/>
            <person name="Battaglia E."/>
            <person name="Bayram O."/>
            <person name="Benocci T."/>
            <person name="Braus-Stromeyer S.A."/>
            <person name="Caldana C."/>
            <person name="Canovas D."/>
            <person name="Cerqueira G.C."/>
            <person name="Chen F."/>
            <person name="Chen W."/>
            <person name="Choi C."/>
            <person name="Clum A."/>
            <person name="Dos Santos R.A."/>
            <person name="Damasio A.R."/>
            <person name="Diallinas G."/>
            <person name="Emri T."/>
            <person name="Fekete E."/>
            <person name="Flipphi M."/>
            <person name="Freyberg S."/>
            <person name="Gallo A."/>
            <person name="Gournas C."/>
            <person name="Habgood R."/>
            <person name="Hainaut M."/>
            <person name="Harispe M.L."/>
            <person name="Henrissat B."/>
            <person name="Hilden K.S."/>
            <person name="Hope R."/>
            <person name="Hossain A."/>
            <person name="Karabika E."/>
            <person name="Karaffa L."/>
            <person name="Karanyi Z."/>
            <person name="Krasevec N."/>
            <person name="Kuo A."/>
            <person name="Kusch H."/>
            <person name="LaButti K."/>
            <person name="Lagendijk E.L."/>
            <person name="Lapidus A."/>
            <person name="Levasseur A."/>
            <person name="Lindquist E."/>
            <person name="Lipzen A."/>
            <person name="Logrieco A.F."/>
            <person name="MacCabe A."/>
            <person name="Maekelae M.R."/>
            <person name="Malavazi I."/>
            <person name="Melin P."/>
            <person name="Meyer V."/>
            <person name="Mielnichuk N."/>
            <person name="Miskei M."/>
            <person name="Molnar A.P."/>
            <person name="Mule G."/>
            <person name="Ngan C.Y."/>
            <person name="Orejas M."/>
            <person name="Orosz E."/>
            <person name="Ouedraogo J.P."/>
            <person name="Overkamp K.M."/>
            <person name="Park H.-S."/>
            <person name="Perrone G."/>
            <person name="Piumi F."/>
            <person name="Punt P.J."/>
            <person name="Ram A.F."/>
            <person name="Ramon A."/>
            <person name="Rauscher S."/>
            <person name="Record E."/>
            <person name="Riano-Pachon D.M."/>
            <person name="Robert V."/>
            <person name="Roehrig J."/>
            <person name="Ruller R."/>
            <person name="Salamov A."/>
            <person name="Salih N.S."/>
            <person name="Samson R.A."/>
            <person name="Sandor E."/>
            <person name="Sanguinetti M."/>
            <person name="Schuetze T."/>
            <person name="Sepcic K."/>
            <person name="Shelest E."/>
            <person name="Sherlock G."/>
            <person name="Sophianopoulou V."/>
            <person name="Squina F.M."/>
            <person name="Sun H."/>
            <person name="Susca A."/>
            <person name="Todd R.B."/>
            <person name="Tsang A."/>
            <person name="Unkles S.E."/>
            <person name="van de Wiele N."/>
            <person name="van Rossen-Uffink D."/>
            <person name="Oliveira J.V."/>
            <person name="Vesth T.C."/>
            <person name="Visser J."/>
            <person name="Yu J.-H."/>
            <person name="Zhou M."/>
            <person name="Andersen M.R."/>
            <person name="Archer D.B."/>
            <person name="Baker S.E."/>
            <person name="Benoit I."/>
            <person name="Brakhage A.A."/>
            <person name="Braus G.H."/>
            <person name="Fischer R."/>
            <person name="Frisvad J.C."/>
            <person name="Goldman G.H."/>
            <person name="Houbraken J."/>
            <person name="Oakley B."/>
            <person name="Pocsi I."/>
            <person name="Scazzocchio C."/>
            <person name="Seiboth B."/>
            <person name="vanKuyk P.A."/>
            <person name="Wortman J."/>
            <person name="Dyer P.S."/>
            <person name="Grigoriev I.V."/>
        </authorList>
    </citation>
    <scope>NUCLEOTIDE SEQUENCE [LARGE SCALE GENOMIC DNA]</scope>
    <source>
        <strain evidence="5">CBS 506.65</strain>
    </source>
</reference>
<dbReference type="GO" id="GO:0016491">
    <property type="term" value="F:oxidoreductase activity"/>
    <property type="evidence" value="ECO:0007669"/>
    <property type="project" value="UniProtKB-KW"/>
</dbReference>
<dbReference type="OrthoDB" id="298012at2759"/>
<dbReference type="PROSITE" id="PS00065">
    <property type="entry name" value="D_2_HYDROXYACID_DH_1"/>
    <property type="match status" value="1"/>
</dbReference>
<dbReference type="InterPro" id="IPR006140">
    <property type="entry name" value="D-isomer_DH_NAD-bd"/>
</dbReference>
<dbReference type="RefSeq" id="XP_022580663.1">
    <property type="nucleotide sequence ID" value="XM_022723204.1"/>
</dbReference>
<proteinExistence type="predicted"/>
<gene>
    <name evidence="4" type="ORF">ASPZODRAFT_133152</name>
</gene>
<accession>A0A1L9SGA8</accession>
<evidence type="ECO:0000313" key="5">
    <source>
        <dbReference type="Proteomes" id="UP000184188"/>
    </source>
</evidence>
<dbReference type="Proteomes" id="UP000184188">
    <property type="component" value="Unassembled WGS sequence"/>
</dbReference>
<dbReference type="PANTHER" id="PTHR43333:SF1">
    <property type="entry name" value="D-ISOMER SPECIFIC 2-HYDROXYACID DEHYDROGENASE NAD-BINDING DOMAIN-CONTAINING PROTEIN"/>
    <property type="match status" value="1"/>
</dbReference>
<dbReference type="CDD" id="cd12163">
    <property type="entry name" value="2-Hacid_dh_5"/>
    <property type="match status" value="1"/>
</dbReference>
<keyword evidence="1" id="KW-0560">Oxidoreductase</keyword>
<dbReference type="InterPro" id="IPR036291">
    <property type="entry name" value="NAD(P)-bd_dom_sf"/>
</dbReference>
<name>A0A1L9SGA8_9EURO</name>
<sequence length="371" mass="41007">MGEAVLPREHLLVIYYHNVPESLPGYLEHIFPDTQITIYRSERDVPVPKELYRQATILATFFHVPDPEDAKNLKLVHTTSAGIDHLQHLPLLRDTQIPISTSSGLHGPPIAEWTIMNWLITSRGFLKTQQAQKDHIWDRNTPGYLNSLYDQVGKRVGILGYGSIGRQIARIAVAMGMTVHAYTASPRLTPESRRDTGYIVPGTGDPDGSLPVSWHHGSDKESLHKFISLGLDHLVVALPLTPQTTRLLGKEEFALLAQFNSSTTASLAPTANSKAKPFLTNISRGRVLDQDALIEALQDGTLGGAALDVTDPEPLPADSKLWDAPNLTISPHTSSLGVEYFRRAMDILALNAQRLRKGEPLINGYNRQRGY</sequence>
<keyword evidence="5" id="KW-1185">Reference proteome</keyword>
<dbReference type="PANTHER" id="PTHR43333">
    <property type="entry name" value="2-HACID_DH_C DOMAIN-CONTAINING PROTEIN"/>
    <property type="match status" value="1"/>
</dbReference>